<proteinExistence type="predicted"/>
<accession>A0A0A9FJL6</accession>
<dbReference type="EMBL" id="GBRH01189423">
    <property type="protein sequence ID" value="JAE08473.1"/>
    <property type="molecule type" value="Transcribed_RNA"/>
</dbReference>
<evidence type="ECO:0000313" key="1">
    <source>
        <dbReference type="EMBL" id="JAE08473.1"/>
    </source>
</evidence>
<sequence length="33" mass="3669">MVSVNGNVSSLKRCLVIISLKNAHDNPLSLLWF</sequence>
<name>A0A0A9FJL6_ARUDO</name>
<reference evidence="1" key="1">
    <citation type="submission" date="2014-09" db="EMBL/GenBank/DDBJ databases">
        <authorList>
            <person name="Magalhaes I.L.F."/>
            <person name="Oliveira U."/>
            <person name="Santos F.R."/>
            <person name="Vidigal T.H.D.A."/>
            <person name="Brescovit A.D."/>
            <person name="Santos A.J."/>
        </authorList>
    </citation>
    <scope>NUCLEOTIDE SEQUENCE</scope>
    <source>
        <tissue evidence="1">Shoot tissue taken approximately 20 cm above the soil surface</tissue>
    </source>
</reference>
<reference evidence="1" key="2">
    <citation type="journal article" date="2015" name="Data Brief">
        <title>Shoot transcriptome of the giant reed, Arundo donax.</title>
        <authorList>
            <person name="Barrero R.A."/>
            <person name="Guerrero F.D."/>
            <person name="Moolhuijzen P."/>
            <person name="Goolsby J.A."/>
            <person name="Tidwell J."/>
            <person name="Bellgard S.E."/>
            <person name="Bellgard M.I."/>
        </authorList>
    </citation>
    <scope>NUCLEOTIDE SEQUENCE</scope>
    <source>
        <tissue evidence="1">Shoot tissue taken approximately 20 cm above the soil surface</tissue>
    </source>
</reference>
<organism evidence="1">
    <name type="scientific">Arundo donax</name>
    <name type="common">Giant reed</name>
    <name type="synonym">Donax arundinaceus</name>
    <dbReference type="NCBI Taxonomy" id="35708"/>
    <lineage>
        <taxon>Eukaryota</taxon>
        <taxon>Viridiplantae</taxon>
        <taxon>Streptophyta</taxon>
        <taxon>Embryophyta</taxon>
        <taxon>Tracheophyta</taxon>
        <taxon>Spermatophyta</taxon>
        <taxon>Magnoliopsida</taxon>
        <taxon>Liliopsida</taxon>
        <taxon>Poales</taxon>
        <taxon>Poaceae</taxon>
        <taxon>PACMAD clade</taxon>
        <taxon>Arundinoideae</taxon>
        <taxon>Arundineae</taxon>
        <taxon>Arundo</taxon>
    </lineage>
</organism>
<protein>
    <submittedName>
        <fullName evidence="1">Uncharacterized protein</fullName>
    </submittedName>
</protein>
<dbReference type="AlphaFoldDB" id="A0A0A9FJL6"/>